<dbReference type="AlphaFoldDB" id="A0A2T1DNK9"/>
<dbReference type="PANTHER" id="PTHR38133">
    <property type="entry name" value="SLR1429 PROTEIN"/>
    <property type="match status" value="1"/>
</dbReference>
<reference evidence="3 4" key="1">
    <citation type="submission" date="2018-02" db="EMBL/GenBank/DDBJ databases">
        <authorList>
            <person name="Cohen D.B."/>
            <person name="Kent A.D."/>
        </authorList>
    </citation>
    <scope>NUCLEOTIDE SEQUENCE [LARGE SCALE GENOMIC DNA]</scope>
    <source>
        <strain evidence="3 4">ULC007</strain>
    </source>
</reference>
<accession>A0A2T1DNK9</accession>
<keyword evidence="1" id="KW-0862">Zinc</keyword>
<dbReference type="Proteomes" id="UP000238634">
    <property type="component" value="Unassembled WGS sequence"/>
</dbReference>
<evidence type="ECO:0000313" key="4">
    <source>
        <dbReference type="Proteomes" id="UP000238634"/>
    </source>
</evidence>
<dbReference type="RefSeq" id="WP_073069072.1">
    <property type="nucleotide sequence ID" value="NZ_MPPI01000001.1"/>
</dbReference>
<dbReference type="PANTHER" id="PTHR38133:SF1">
    <property type="entry name" value="SLR1429 PROTEIN"/>
    <property type="match status" value="1"/>
</dbReference>
<keyword evidence="1" id="KW-0479">Metal-binding</keyword>
<comment type="caution">
    <text evidence="3">The sequence shown here is derived from an EMBL/GenBank/DDBJ whole genome shotgun (WGS) entry which is preliminary data.</text>
</comment>
<sequence>MAQLSKTWWGNKFITALETFTDSGRLSRGRSYRNSDRIRKLDITDSVITAEVRGNVNPYFGVYKEPIYKTEIVVHSISPAQWTAAIAYIASKASFISKLLLNEMPDNIEDAFTQLNLNLLPKSKKDFSTDCSCPDYSNPCKHIAGVYYRVAAELDRDPFLLFELRGISREKLRSELAKTPLGQALAAELDIQATPSRSTDSFYTRPTFLSVPTQTTVKDFWQGAKPLPKEIERPPQSSVSGILVKKQGDFPPFWNKDQSFVAVMEEVYDRVKSKNKDLL</sequence>
<name>A0A2T1DNK9_9CYAN</name>
<feature type="domain" description="SWIM-type" evidence="2">
    <location>
        <begin position="113"/>
        <end position="151"/>
    </location>
</feature>
<protein>
    <recommendedName>
        <fullName evidence="2">SWIM-type domain-containing protein</fullName>
    </recommendedName>
</protein>
<keyword evidence="1" id="KW-0863">Zinc-finger</keyword>
<reference evidence="3 4" key="2">
    <citation type="submission" date="2018-03" db="EMBL/GenBank/DDBJ databases">
        <title>The ancient ancestry and fast evolution of plastids.</title>
        <authorList>
            <person name="Moore K.R."/>
            <person name="Magnabosco C."/>
            <person name="Momper L."/>
            <person name="Gold D.A."/>
            <person name="Bosak T."/>
            <person name="Fournier G.P."/>
        </authorList>
    </citation>
    <scope>NUCLEOTIDE SEQUENCE [LARGE SCALE GENOMIC DNA]</scope>
    <source>
        <strain evidence="3 4">ULC007</strain>
    </source>
</reference>
<evidence type="ECO:0000313" key="3">
    <source>
        <dbReference type="EMBL" id="PSB22052.1"/>
    </source>
</evidence>
<dbReference type="Pfam" id="PF04434">
    <property type="entry name" value="SWIM"/>
    <property type="match status" value="1"/>
</dbReference>
<dbReference type="PROSITE" id="PS50966">
    <property type="entry name" value="ZF_SWIM"/>
    <property type="match status" value="1"/>
</dbReference>
<keyword evidence="4" id="KW-1185">Reference proteome</keyword>
<gene>
    <name evidence="3" type="ORF">C7B65_01150</name>
</gene>
<dbReference type="STRING" id="1920490.GCA_001895925_00780"/>
<dbReference type="InterPro" id="IPR007527">
    <property type="entry name" value="Znf_SWIM"/>
</dbReference>
<proteinExistence type="predicted"/>
<dbReference type="OrthoDB" id="188274at2"/>
<organism evidence="3 4">
    <name type="scientific">Phormidesmis priestleyi ULC007</name>
    <dbReference type="NCBI Taxonomy" id="1920490"/>
    <lineage>
        <taxon>Bacteria</taxon>
        <taxon>Bacillati</taxon>
        <taxon>Cyanobacteriota</taxon>
        <taxon>Cyanophyceae</taxon>
        <taxon>Leptolyngbyales</taxon>
        <taxon>Leptolyngbyaceae</taxon>
        <taxon>Phormidesmis</taxon>
    </lineage>
</organism>
<evidence type="ECO:0000259" key="2">
    <source>
        <dbReference type="PROSITE" id="PS50966"/>
    </source>
</evidence>
<dbReference type="EMBL" id="PVWG01000001">
    <property type="protein sequence ID" value="PSB22052.1"/>
    <property type="molecule type" value="Genomic_DNA"/>
</dbReference>
<dbReference type="GO" id="GO:0008270">
    <property type="term" value="F:zinc ion binding"/>
    <property type="evidence" value="ECO:0007669"/>
    <property type="project" value="UniProtKB-KW"/>
</dbReference>
<evidence type="ECO:0000256" key="1">
    <source>
        <dbReference type="PROSITE-ProRule" id="PRU00325"/>
    </source>
</evidence>